<gene>
    <name evidence="2" type="ORF">HMPREF9098_1241</name>
</gene>
<keyword evidence="1" id="KW-0472">Membrane</keyword>
<protein>
    <recommendedName>
        <fullName evidence="4">YcxB-like protein domain-containing protein</fullName>
    </recommendedName>
</protein>
<evidence type="ECO:0000256" key="1">
    <source>
        <dbReference type="SAM" id="Phobius"/>
    </source>
</evidence>
<dbReference type="EMBL" id="AEWV01000021">
    <property type="protein sequence ID" value="EGC17225.1"/>
    <property type="molecule type" value="Genomic_DNA"/>
</dbReference>
<keyword evidence="1" id="KW-0812">Transmembrane</keyword>
<feature type="transmembrane region" description="Helical" evidence="1">
    <location>
        <begin position="39"/>
        <end position="57"/>
    </location>
</feature>
<dbReference type="RefSeq" id="WP_003782761.1">
    <property type="nucleotide sequence ID" value="NZ_GL870929.1"/>
</dbReference>
<evidence type="ECO:0000313" key="2">
    <source>
        <dbReference type="EMBL" id="EGC17225.1"/>
    </source>
</evidence>
<keyword evidence="3" id="KW-1185">Reference proteome</keyword>
<dbReference type="AlphaFoldDB" id="F0EZQ6"/>
<sequence length="210" mass="23860">MPETFDYTLPPTPEHYLNGAYALTGYHCKTAPRQYSPLLCLYLPFVIALSAMVFLLLNNQARLSALLEECYLDQDTLDRITGISMNTVYIIAGCFVVFGIISRLFSRRMMSYIYHRNFLLHESRFTADRAGCRQIYPQRQDSWFSWAALDGVQTMKGSVLLIFGSAFIVLPESVFADEAEKQGFIAQVNTWRQAAQKQPAPTSDKETQSV</sequence>
<keyword evidence="1" id="KW-1133">Transmembrane helix</keyword>
<evidence type="ECO:0008006" key="4">
    <source>
        <dbReference type="Google" id="ProtNLM"/>
    </source>
</evidence>
<dbReference type="HOGENOM" id="CLU_1308753_0_0_4"/>
<dbReference type="Proteomes" id="UP000004088">
    <property type="component" value="Unassembled WGS sequence"/>
</dbReference>
<dbReference type="STRING" id="888741.HMPREF9098_1241"/>
<comment type="caution">
    <text evidence="2">The sequence shown here is derived from an EMBL/GenBank/DDBJ whole genome shotgun (WGS) entry which is preliminary data.</text>
</comment>
<accession>F0EZQ6</accession>
<name>F0EZQ6_9NEIS</name>
<reference evidence="2 3" key="1">
    <citation type="submission" date="2011-01" db="EMBL/GenBank/DDBJ databases">
        <authorList>
            <person name="Muzny D."/>
            <person name="Qin X."/>
            <person name="Deng J."/>
            <person name="Jiang H."/>
            <person name="Liu Y."/>
            <person name="Qu J."/>
            <person name="Song X.-Z."/>
            <person name="Zhang L."/>
            <person name="Thornton R."/>
            <person name="Coyle M."/>
            <person name="Francisco L."/>
            <person name="Jackson L."/>
            <person name="Javaid M."/>
            <person name="Korchina V."/>
            <person name="Kovar C."/>
            <person name="Mata R."/>
            <person name="Mathew T."/>
            <person name="Ngo R."/>
            <person name="Nguyen L."/>
            <person name="Nguyen N."/>
            <person name="Okwuonu G."/>
            <person name="Ongeri F."/>
            <person name="Pham C."/>
            <person name="Simmons D."/>
            <person name="Wilczek-Boney K."/>
            <person name="Hale W."/>
            <person name="Jakkamsetti A."/>
            <person name="Pham P."/>
            <person name="Ruth R."/>
            <person name="San Lucas F."/>
            <person name="Warren J."/>
            <person name="Zhang J."/>
            <person name="Zhao Z."/>
            <person name="Zhou C."/>
            <person name="Zhu D."/>
            <person name="Lee S."/>
            <person name="Bess C."/>
            <person name="Blankenburg K."/>
            <person name="Forbes L."/>
            <person name="Fu Q."/>
            <person name="Gubbala S."/>
            <person name="Hirani K."/>
            <person name="Jayaseelan J.C."/>
            <person name="Lara F."/>
            <person name="Munidasa M."/>
            <person name="Palculict T."/>
            <person name="Patil S."/>
            <person name="Pu L.-L."/>
            <person name="Saada N."/>
            <person name="Tang L."/>
            <person name="Weissenberger G."/>
            <person name="Zhu Y."/>
            <person name="Hemphill L."/>
            <person name="Shang Y."/>
            <person name="Youmans B."/>
            <person name="Ayvaz T."/>
            <person name="Ross M."/>
            <person name="Santibanez J."/>
            <person name="Aqrawi P."/>
            <person name="Gross S."/>
            <person name="Joshi V."/>
            <person name="Fowler G."/>
            <person name="Nazareth L."/>
            <person name="Reid J."/>
            <person name="Worley K."/>
            <person name="Petrosino J."/>
            <person name="Highlander S."/>
            <person name="Gibbs R."/>
        </authorList>
    </citation>
    <scope>NUCLEOTIDE SEQUENCE [LARGE SCALE GENOMIC DNA]</scope>
    <source>
        <strain evidence="2 3">ATCC 33394</strain>
    </source>
</reference>
<feature type="transmembrane region" description="Helical" evidence="1">
    <location>
        <begin position="87"/>
        <end position="106"/>
    </location>
</feature>
<evidence type="ECO:0000313" key="3">
    <source>
        <dbReference type="Proteomes" id="UP000004088"/>
    </source>
</evidence>
<proteinExistence type="predicted"/>
<organism evidence="2 3">
    <name type="scientific">Kingella denitrificans ATCC 33394</name>
    <dbReference type="NCBI Taxonomy" id="888741"/>
    <lineage>
        <taxon>Bacteria</taxon>
        <taxon>Pseudomonadati</taxon>
        <taxon>Pseudomonadota</taxon>
        <taxon>Betaproteobacteria</taxon>
        <taxon>Neisseriales</taxon>
        <taxon>Neisseriaceae</taxon>
        <taxon>Kingella</taxon>
    </lineage>
</organism>